<comment type="caution">
    <text evidence="2">The sequence shown here is derived from an EMBL/GenBank/DDBJ whole genome shotgun (WGS) entry which is preliminary data.</text>
</comment>
<accession>A0A8T8SJM2</accession>
<evidence type="ECO:0000256" key="1">
    <source>
        <dbReference type="SAM" id="MobiDB-lite"/>
    </source>
</evidence>
<gene>
    <name evidence="2" type="ORF">A4X03_0g8422</name>
</gene>
<organism evidence="2 3">
    <name type="scientific">Tilletia caries</name>
    <name type="common">wheat bunt fungus</name>
    <dbReference type="NCBI Taxonomy" id="13290"/>
    <lineage>
        <taxon>Eukaryota</taxon>
        <taxon>Fungi</taxon>
        <taxon>Dikarya</taxon>
        <taxon>Basidiomycota</taxon>
        <taxon>Ustilaginomycotina</taxon>
        <taxon>Exobasidiomycetes</taxon>
        <taxon>Tilletiales</taxon>
        <taxon>Tilletiaceae</taxon>
        <taxon>Tilletia</taxon>
    </lineage>
</organism>
<dbReference type="AlphaFoldDB" id="A0A8T8SJM2"/>
<dbReference type="Proteomes" id="UP000077671">
    <property type="component" value="Unassembled WGS sequence"/>
</dbReference>
<proteinExistence type="predicted"/>
<name>A0A8T8SJM2_9BASI</name>
<reference evidence="2" key="2">
    <citation type="journal article" date="2019" name="IMA Fungus">
        <title>Genome sequencing and comparison of five Tilletia species to identify candidate genes for the detection of regulated species infecting wheat.</title>
        <authorList>
            <person name="Nguyen H.D.T."/>
            <person name="Sultana T."/>
            <person name="Kesanakurti P."/>
            <person name="Hambleton S."/>
        </authorList>
    </citation>
    <scope>NUCLEOTIDE SEQUENCE</scope>
    <source>
        <strain evidence="2">DAOMC 238032</strain>
    </source>
</reference>
<feature type="compositionally biased region" description="Acidic residues" evidence="1">
    <location>
        <begin position="37"/>
        <end position="54"/>
    </location>
</feature>
<sequence>MQRNRTTPFWTSPSLKPLRTDQEVQPQGHSDEAVEHTDDEEGGIDLDAEGDALGEGEGLGQSEDDEDGDQLTRTAQFTKAKDILTGMLRLVEREEQYGGDAFIDHVLQSNRRNDQLLGEARARDRAMHLPRTWTRGQHPAVMYIRGSGGLGSAPDARPR</sequence>
<evidence type="ECO:0000313" key="3">
    <source>
        <dbReference type="Proteomes" id="UP000077671"/>
    </source>
</evidence>
<evidence type="ECO:0000313" key="2">
    <source>
        <dbReference type="EMBL" id="KAE8240725.1"/>
    </source>
</evidence>
<dbReference type="EMBL" id="LWDD02002530">
    <property type="protein sequence ID" value="KAE8240725.1"/>
    <property type="molecule type" value="Genomic_DNA"/>
</dbReference>
<feature type="region of interest" description="Disordered" evidence="1">
    <location>
        <begin position="1"/>
        <end position="72"/>
    </location>
</feature>
<reference evidence="2" key="1">
    <citation type="submission" date="2016-04" db="EMBL/GenBank/DDBJ databases">
        <authorList>
            <person name="Nguyen H.D."/>
            <person name="Kesanakurti P."/>
            <person name="Cullis J."/>
            <person name="Levesque C.A."/>
            <person name="Hambleton S."/>
        </authorList>
    </citation>
    <scope>NUCLEOTIDE SEQUENCE</scope>
    <source>
        <strain evidence="2">DAOMC 238032</strain>
    </source>
</reference>
<protein>
    <submittedName>
        <fullName evidence="2">Uncharacterized protein</fullName>
    </submittedName>
</protein>
<feature type="compositionally biased region" description="Polar residues" evidence="1">
    <location>
        <begin position="1"/>
        <end position="14"/>
    </location>
</feature>